<dbReference type="InterPro" id="IPR005331">
    <property type="entry name" value="Sulfotransferase"/>
</dbReference>
<organism evidence="1 2">
    <name type="scientific">Winogradskyella endarachnes</name>
    <dbReference type="NCBI Taxonomy" id="2681965"/>
    <lineage>
        <taxon>Bacteria</taxon>
        <taxon>Pseudomonadati</taxon>
        <taxon>Bacteroidota</taxon>
        <taxon>Flavobacteriia</taxon>
        <taxon>Flavobacteriales</taxon>
        <taxon>Flavobacteriaceae</taxon>
        <taxon>Winogradskyella</taxon>
    </lineage>
</organism>
<accession>A0A6L6UAC9</accession>
<reference evidence="1 2" key="1">
    <citation type="submission" date="2019-12" db="EMBL/GenBank/DDBJ databases">
        <authorList>
            <person name="Li J."/>
        </authorList>
    </citation>
    <scope>NUCLEOTIDE SEQUENCE [LARGE SCALE GENOMIC DNA]</scope>
    <source>
        <strain evidence="1 2">HL2-2</strain>
    </source>
</reference>
<evidence type="ECO:0008006" key="3">
    <source>
        <dbReference type="Google" id="ProtNLM"/>
    </source>
</evidence>
<dbReference type="AlphaFoldDB" id="A0A6L6UAC9"/>
<evidence type="ECO:0000313" key="2">
    <source>
        <dbReference type="Proteomes" id="UP000478208"/>
    </source>
</evidence>
<gene>
    <name evidence="1" type="ORF">GN138_05385</name>
</gene>
<dbReference type="InterPro" id="IPR027417">
    <property type="entry name" value="P-loop_NTPase"/>
</dbReference>
<name>A0A6L6UAC9_9FLAO</name>
<sequence>MVKKIKHKIKNLFLRKLRKFYVYCTKDENNPLRKGPNGDFIFIHINKTAGSSIKTAIGLTIKNHLTAKEIIDTHGVGQVVFKNTYKFAVVRNPWDRVVSQYKYRIKTNQCNMKDEPIPFKEWVIKVYGKDKDPYYYSNPKMFLPQVEWLKDYNEEIRINKIVRFENLNEEFATVLKDLGINNELPHYNKTKKVDYKEAYDEETKSIVEDWFKEDIVQFGYSF</sequence>
<evidence type="ECO:0000313" key="1">
    <source>
        <dbReference type="EMBL" id="MUU77867.1"/>
    </source>
</evidence>
<dbReference type="GO" id="GO:0016020">
    <property type="term" value="C:membrane"/>
    <property type="evidence" value="ECO:0007669"/>
    <property type="project" value="InterPro"/>
</dbReference>
<dbReference type="Gene3D" id="3.40.50.300">
    <property type="entry name" value="P-loop containing nucleotide triphosphate hydrolases"/>
    <property type="match status" value="1"/>
</dbReference>
<comment type="caution">
    <text evidence="1">The sequence shown here is derived from an EMBL/GenBank/DDBJ whole genome shotgun (WGS) entry which is preliminary data.</text>
</comment>
<dbReference type="SUPFAM" id="SSF52540">
    <property type="entry name" value="P-loop containing nucleoside triphosphate hydrolases"/>
    <property type="match status" value="1"/>
</dbReference>
<dbReference type="Pfam" id="PF03567">
    <property type="entry name" value="Sulfotransfer_2"/>
    <property type="match status" value="1"/>
</dbReference>
<keyword evidence="2" id="KW-1185">Reference proteome</keyword>
<protein>
    <recommendedName>
        <fullName evidence="3">Sulfotransferase family protein</fullName>
    </recommendedName>
</protein>
<dbReference type="EMBL" id="WOWS01000002">
    <property type="protein sequence ID" value="MUU77867.1"/>
    <property type="molecule type" value="Genomic_DNA"/>
</dbReference>
<proteinExistence type="predicted"/>
<dbReference type="Proteomes" id="UP000478208">
    <property type="component" value="Unassembled WGS sequence"/>
</dbReference>
<dbReference type="GO" id="GO:0008146">
    <property type="term" value="F:sulfotransferase activity"/>
    <property type="evidence" value="ECO:0007669"/>
    <property type="project" value="InterPro"/>
</dbReference>